<dbReference type="AlphaFoldDB" id="A0A9J5Z5V7"/>
<gene>
    <name evidence="1" type="ORF">H5410_019530</name>
</gene>
<name>A0A9J5Z5V7_SOLCO</name>
<proteinExistence type="predicted"/>
<organism evidence="1 2">
    <name type="scientific">Solanum commersonii</name>
    <name type="common">Commerson's wild potato</name>
    <name type="synonym">Commerson's nightshade</name>
    <dbReference type="NCBI Taxonomy" id="4109"/>
    <lineage>
        <taxon>Eukaryota</taxon>
        <taxon>Viridiplantae</taxon>
        <taxon>Streptophyta</taxon>
        <taxon>Embryophyta</taxon>
        <taxon>Tracheophyta</taxon>
        <taxon>Spermatophyta</taxon>
        <taxon>Magnoliopsida</taxon>
        <taxon>eudicotyledons</taxon>
        <taxon>Gunneridae</taxon>
        <taxon>Pentapetalae</taxon>
        <taxon>asterids</taxon>
        <taxon>lamiids</taxon>
        <taxon>Solanales</taxon>
        <taxon>Solanaceae</taxon>
        <taxon>Solanoideae</taxon>
        <taxon>Solaneae</taxon>
        <taxon>Solanum</taxon>
    </lineage>
</organism>
<keyword evidence="2" id="KW-1185">Reference proteome</keyword>
<dbReference type="Proteomes" id="UP000824120">
    <property type="component" value="Chromosome 4"/>
</dbReference>
<evidence type="ECO:0000313" key="1">
    <source>
        <dbReference type="EMBL" id="KAG5608249.1"/>
    </source>
</evidence>
<sequence length="114" mass="13404">MSPRLGLGFGDRDDYLYKEGKLNETIERVVYINNEFVIENRKCVNKRLIYTNKGEKVVVIDLNRNLTVFSKKILRKMLSRTKTEYLEFMFNDVMYKVEVEVKIDALVITKASSI</sequence>
<evidence type="ECO:0000313" key="2">
    <source>
        <dbReference type="Proteomes" id="UP000824120"/>
    </source>
</evidence>
<dbReference type="EMBL" id="JACXVP010000004">
    <property type="protein sequence ID" value="KAG5608249.1"/>
    <property type="molecule type" value="Genomic_DNA"/>
</dbReference>
<accession>A0A9J5Z5V7</accession>
<comment type="caution">
    <text evidence="1">The sequence shown here is derived from an EMBL/GenBank/DDBJ whole genome shotgun (WGS) entry which is preliminary data.</text>
</comment>
<reference evidence="1 2" key="1">
    <citation type="submission" date="2020-09" db="EMBL/GenBank/DDBJ databases">
        <title>De no assembly of potato wild relative species, Solanum commersonii.</title>
        <authorList>
            <person name="Cho K."/>
        </authorList>
    </citation>
    <scope>NUCLEOTIDE SEQUENCE [LARGE SCALE GENOMIC DNA]</scope>
    <source>
        <strain evidence="1">LZ3.2</strain>
        <tissue evidence="1">Leaf</tissue>
    </source>
</reference>
<protein>
    <submittedName>
        <fullName evidence="1">Uncharacterized protein</fullName>
    </submittedName>
</protein>